<gene>
    <name evidence="7" type="ORF">AB1Y20_005696</name>
</gene>
<dbReference type="InterPro" id="IPR002121">
    <property type="entry name" value="HRDC_dom"/>
</dbReference>
<dbReference type="InterPro" id="IPR038476">
    <property type="entry name" value="UvrC_RNase_H_dom_sf"/>
</dbReference>
<sequence>MVLSLPHRTRIPAASRSRFLRDAARAAEALVLTAWFAASDARSWPPPRLPPSLGARLGADSAPSALLASLRAHAGLVLRADGSLGAPLVGGERREVLSALSLGVEQAAESLEALHALQELLRLERPAARVETYDISHLHGTHTVGARAVLSRGAAHLEEYACRRVRRAAPADDPAAMRETLRALTGRPDVLLVDGGKGQLRAAYEVAAELGMEESGVLALAKKEEDLYTLSGRVRLPHGAPLRLLQRQRDEAHASALLAHRSARHAAQFHSALDGAPLDAAASARLHAAFGSAAALRSATAGALGRALGCGALGEAVHAHLRQARVVEAVELAPRLEGHDSAVSALAHTSRRAGPAVDEWMREEAARRWWGARQAAASGVREEAVERVLEAAAAALQRQGGARELEAAIAACRRAPRPPRAAREAAAAASAAVAVEEEEEEEEEEGAAGRARVEAAAGTFRLVAPYVASAEQAAASAAVSRELSAGRPRVVLKGATGTGKTFVMARLIEETNRPTLIVAPNKVLAAQICTELKGFFPHNSVNFFISHFDFYQPETYMPTPQLYKPASSSKSDAIDKLRHEATRSLFERRDTVVVATVSCIFGLGLPSDYLDNAFALMVGQSWKPDVLSQQLEAIQYVHARDGAKLKRGDFGWQEGADGAEAEGRGVRLTLQPAHEERQLHVALAPLDEEGEHTIEAIWLEGEDRAAESLSSTVVYPASHHVFVDEARMHAAIAAIEAECKERTAQLRAEWKHREADRLESRVRSDLRQIKEKGWCLGMENYVRHMSGRAAGEPPTTLLDYMPEEWLLLVDESHITVPLLGAMHEGVRKRKRNLVSHGFRLPSAMDNRPLTAAEVWERVPQAVLVSATPGREAALCGEQPHAELLLRPTGVVDPQVEVVDCSRAGGYEDHLLSQIARRQAAGSRTLVSCLTKRSAEALAVFLEERGVKAGWIHSGVTSTERLEALDKLRSGEIDVLVGCNMLREGLDLPEVSLVAILGAEKQGFLRSASSLIQTIGRAARHIDGTCLMYTDDGRASPAMIQAIAETERRRNAQLAHNALHNVVPQSPTNAASARGGVSKGAALLELMKGPRGRNSTPRTKPEDDLEGGELELYGQIRAWRSALASAEERRPYMVVSEAVMRAIARAKPTTKEELRDVKGIGPKKVAAYAEGLLGVVRDHLEQKARLEKTSDDSPS</sequence>
<dbReference type="PROSITE" id="PS50967">
    <property type="entry name" value="HRDC"/>
    <property type="match status" value="1"/>
</dbReference>
<evidence type="ECO:0000313" key="7">
    <source>
        <dbReference type="EMBL" id="KAL1510864.1"/>
    </source>
</evidence>
<dbReference type="Gene3D" id="3.40.50.300">
    <property type="entry name" value="P-loop containing nucleotide triphosphate hydrolases"/>
    <property type="match status" value="3"/>
</dbReference>
<dbReference type="InterPro" id="IPR010997">
    <property type="entry name" value="HRDC-like_sf"/>
</dbReference>
<dbReference type="InterPro" id="IPR014001">
    <property type="entry name" value="Helicase_ATP-bd"/>
</dbReference>
<dbReference type="Pfam" id="PF12344">
    <property type="entry name" value="UvrB"/>
    <property type="match status" value="1"/>
</dbReference>
<dbReference type="GO" id="GO:0016887">
    <property type="term" value="F:ATP hydrolysis activity"/>
    <property type="evidence" value="ECO:0007669"/>
    <property type="project" value="InterPro"/>
</dbReference>
<dbReference type="Gene3D" id="3.30.420.340">
    <property type="entry name" value="UvrC, RNAse H endonuclease domain"/>
    <property type="match status" value="1"/>
</dbReference>
<evidence type="ECO:0000259" key="3">
    <source>
        <dbReference type="PROSITE" id="PS50165"/>
    </source>
</evidence>
<dbReference type="GO" id="GO:0009380">
    <property type="term" value="C:excinuclease repair complex"/>
    <property type="evidence" value="ECO:0007669"/>
    <property type="project" value="InterPro"/>
</dbReference>
<dbReference type="SUPFAM" id="SSF52540">
    <property type="entry name" value="P-loop containing nucleoside triphosphate hydrolases"/>
    <property type="match status" value="2"/>
</dbReference>
<organism evidence="7 8">
    <name type="scientific">Prymnesium parvum</name>
    <name type="common">Toxic golden alga</name>
    <dbReference type="NCBI Taxonomy" id="97485"/>
    <lineage>
        <taxon>Eukaryota</taxon>
        <taxon>Haptista</taxon>
        <taxon>Haptophyta</taxon>
        <taxon>Prymnesiophyceae</taxon>
        <taxon>Prymnesiales</taxon>
        <taxon>Prymnesiaceae</taxon>
        <taxon>Prymnesium</taxon>
    </lineage>
</organism>
<proteinExistence type="predicted"/>
<dbReference type="Gene3D" id="1.10.150.80">
    <property type="entry name" value="HRDC domain"/>
    <property type="match status" value="1"/>
</dbReference>
<dbReference type="GO" id="GO:0006289">
    <property type="term" value="P:nucleotide-excision repair"/>
    <property type="evidence" value="ECO:0007669"/>
    <property type="project" value="InterPro"/>
</dbReference>
<dbReference type="Pfam" id="PF08459">
    <property type="entry name" value="UvrC_RNaseH_dom"/>
    <property type="match status" value="1"/>
</dbReference>
<dbReference type="GO" id="GO:0005524">
    <property type="term" value="F:ATP binding"/>
    <property type="evidence" value="ECO:0007669"/>
    <property type="project" value="InterPro"/>
</dbReference>
<evidence type="ECO:0000313" key="8">
    <source>
        <dbReference type="Proteomes" id="UP001515480"/>
    </source>
</evidence>
<keyword evidence="1" id="KW-0228">DNA excision</keyword>
<keyword evidence="8" id="KW-1185">Reference proteome</keyword>
<dbReference type="Pfam" id="PF04851">
    <property type="entry name" value="ResIII"/>
    <property type="match status" value="1"/>
</dbReference>
<feature type="domain" description="Helicase ATP-binding" evidence="5">
    <location>
        <begin position="481"/>
        <end position="605"/>
    </location>
</feature>
<dbReference type="InterPro" id="IPR024759">
    <property type="entry name" value="UvrB_YAD/RRR_dom"/>
</dbReference>
<keyword evidence="2" id="KW-0227">DNA damage</keyword>
<reference evidence="7 8" key="1">
    <citation type="journal article" date="2024" name="Science">
        <title>Giant polyketide synthase enzymes in the biosynthesis of giant marine polyether toxins.</title>
        <authorList>
            <person name="Fallon T.R."/>
            <person name="Shende V.V."/>
            <person name="Wierzbicki I.H."/>
            <person name="Pendleton A.L."/>
            <person name="Watervoot N.F."/>
            <person name="Auber R.P."/>
            <person name="Gonzalez D.J."/>
            <person name="Wisecaver J.H."/>
            <person name="Moore B.S."/>
        </authorList>
    </citation>
    <scope>NUCLEOTIDE SEQUENCE [LARGE SCALE GENOMIC DNA]</scope>
    <source>
        <strain evidence="7 8">12B1</strain>
    </source>
</reference>
<dbReference type="InterPro" id="IPR001650">
    <property type="entry name" value="Helicase_C-like"/>
</dbReference>
<dbReference type="PROSITE" id="PS50165">
    <property type="entry name" value="UVRC"/>
    <property type="match status" value="1"/>
</dbReference>
<evidence type="ECO:0000259" key="5">
    <source>
        <dbReference type="PROSITE" id="PS51192"/>
    </source>
</evidence>
<dbReference type="PANTHER" id="PTHR24029">
    <property type="entry name" value="UVRABC SYSTEM PROTEIN B"/>
    <property type="match status" value="1"/>
</dbReference>
<keyword evidence="2" id="KW-0234">DNA repair</keyword>
<feature type="domain" description="Helicase C-terminal" evidence="6">
    <location>
        <begin position="906"/>
        <end position="1062"/>
    </location>
</feature>
<evidence type="ECO:0008006" key="9">
    <source>
        <dbReference type="Google" id="ProtNLM"/>
    </source>
</evidence>
<feature type="domain" description="HRDC" evidence="4">
    <location>
        <begin position="1105"/>
        <end position="1185"/>
    </location>
</feature>
<dbReference type="InterPro" id="IPR027417">
    <property type="entry name" value="P-loop_NTPase"/>
</dbReference>
<dbReference type="GO" id="GO:0003677">
    <property type="term" value="F:DNA binding"/>
    <property type="evidence" value="ECO:0007669"/>
    <property type="project" value="InterPro"/>
</dbReference>
<accession>A0AB34J0H7</accession>
<dbReference type="SMART" id="SM00487">
    <property type="entry name" value="DEXDc"/>
    <property type="match status" value="1"/>
</dbReference>
<dbReference type="Pfam" id="PF00570">
    <property type="entry name" value="HRDC"/>
    <property type="match status" value="1"/>
</dbReference>
<protein>
    <recommendedName>
        <fullName evidence="9">DNA helicase</fullName>
    </recommendedName>
</protein>
<feature type="domain" description="UvrC family homology region profile" evidence="3">
    <location>
        <begin position="99"/>
        <end position="206"/>
    </location>
</feature>
<dbReference type="InterPro" id="IPR044876">
    <property type="entry name" value="HRDC_dom_sf"/>
</dbReference>
<comment type="caution">
    <text evidence="7">The sequence shown here is derived from an EMBL/GenBank/DDBJ whole genome shotgun (WGS) entry which is preliminary data.</text>
</comment>
<name>A0AB34J0H7_PRYPA</name>
<dbReference type="GO" id="GO:0009381">
    <property type="term" value="F:excinuclease ABC activity"/>
    <property type="evidence" value="ECO:0007669"/>
    <property type="project" value="InterPro"/>
</dbReference>
<dbReference type="Pfam" id="PF00271">
    <property type="entry name" value="Helicase_C"/>
    <property type="match status" value="1"/>
</dbReference>
<dbReference type="SMART" id="SM00490">
    <property type="entry name" value="HELICc"/>
    <property type="match status" value="1"/>
</dbReference>
<dbReference type="InterPro" id="IPR006935">
    <property type="entry name" value="Helicase/UvrB_N"/>
</dbReference>
<dbReference type="PROSITE" id="PS51192">
    <property type="entry name" value="HELICASE_ATP_BIND_1"/>
    <property type="match status" value="1"/>
</dbReference>
<dbReference type="EMBL" id="JBGBPQ010000014">
    <property type="protein sequence ID" value="KAL1510864.1"/>
    <property type="molecule type" value="Genomic_DNA"/>
</dbReference>
<dbReference type="PANTHER" id="PTHR24029:SF0">
    <property type="entry name" value="UVRABC SYSTEM PROTEIN B"/>
    <property type="match status" value="1"/>
</dbReference>
<evidence type="ECO:0000259" key="4">
    <source>
        <dbReference type="PROSITE" id="PS50967"/>
    </source>
</evidence>
<dbReference type="PROSITE" id="PS51194">
    <property type="entry name" value="HELICASE_CTER"/>
    <property type="match status" value="1"/>
</dbReference>
<evidence type="ECO:0000259" key="6">
    <source>
        <dbReference type="PROSITE" id="PS51194"/>
    </source>
</evidence>
<dbReference type="InterPro" id="IPR001162">
    <property type="entry name" value="UvrC_RNase_H_dom"/>
</dbReference>
<keyword evidence="2" id="KW-0267">Excision nuclease</keyword>
<dbReference type="InterPro" id="IPR004807">
    <property type="entry name" value="UvrB"/>
</dbReference>
<evidence type="ECO:0000256" key="1">
    <source>
        <dbReference type="ARBA" id="ARBA00022769"/>
    </source>
</evidence>
<dbReference type="SMART" id="SM00341">
    <property type="entry name" value="HRDC"/>
    <property type="match status" value="1"/>
</dbReference>
<evidence type="ECO:0000256" key="2">
    <source>
        <dbReference type="ARBA" id="ARBA00022881"/>
    </source>
</evidence>
<dbReference type="Proteomes" id="UP001515480">
    <property type="component" value="Unassembled WGS sequence"/>
</dbReference>
<dbReference type="SUPFAM" id="SSF47819">
    <property type="entry name" value="HRDC-like"/>
    <property type="match status" value="1"/>
</dbReference>
<dbReference type="AlphaFoldDB" id="A0AB34J0H7"/>